<feature type="signal peptide" evidence="1">
    <location>
        <begin position="1"/>
        <end position="18"/>
    </location>
</feature>
<dbReference type="Proteomes" id="UP001303889">
    <property type="component" value="Unassembled WGS sequence"/>
</dbReference>
<evidence type="ECO:0000259" key="2">
    <source>
        <dbReference type="Pfam" id="PF13472"/>
    </source>
</evidence>
<organism evidence="3 4">
    <name type="scientific">Staphylotrichum tortipilum</name>
    <dbReference type="NCBI Taxonomy" id="2831512"/>
    <lineage>
        <taxon>Eukaryota</taxon>
        <taxon>Fungi</taxon>
        <taxon>Dikarya</taxon>
        <taxon>Ascomycota</taxon>
        <taxon>Pezizomycotina</taxon>
        <taxon>Sordariomycetes</taxon>
        <taxon>Sordariomycetidae</taxon>
        <taxon>Sordariales</taxon>
        <taxon>Chaetomiaceae</taxon>
        <taxon>Staphylotrichum</taxon>
    </lineage>
</organism>
<dbReference type="AlphaFoldDB" id="A0AAN6RT79"/>
<dbReference type="PANTHER" id="PTHR30383:SF2">
    <property type="entry name" value="CELLULOSE-BINDING PROTEIN"/>
    <property type="match status" value="1"/>
</dbReference>
<keyword evidence="1" id="KW-0732">Signal</keyword>
<dbReference type="InterPro" id="IPR036514">
    <property type="entry name" value="SGNH_hydro_sf"/>
</dbReference>
<sequence length="247" mass="26482">MKLSAFMVVSGLVATACGQKVQVMLLGDSITELTCWRPLVWNQITSAGLASSVDFVGSMSDLQGKCSRPSGFDPNHEGHSGWQAYDIARNNIVGWVQNTKPDIVQFMLGHNDVNIGKRNVQSILDSYTTMLNAMRAANPKVKVIVDKLIPTSWSDTTIEGLNTAIPGWIQAHNTSQSPIVIADCSRAAGFTNAMLQGDGVHPNDQGDQFIANQVGPKLLQFIKDVRGGTGQPSATATITPKSCGQAR</sequence>
<protein>
    <submittedName>
        <fullName evidence="3">NAD(P)H-quinone oxidoreductase subunit N</fullName>
    </submittedName>
</protein>
<keyword evidence="4" id="KW-1185">Reference proteome</keyword>
<dbReference type="SUPFAM" id="SSF52266">
    <property type="entry name" value="SGNH hydrolase"/>
    <property type="match status" value="1"/>
</dbReference>
<reference evidence="3" key="2">
    <citation type="submission" date="2023-05" db="EMBL/GenBank/DDBJ databases">
        <authorList>
            <consortium name="Lawrence Berkeley National Laboratory"/>
            <person name="Steindorff A."/>
            <person name="Hensen N."/>
            <person name="Bonometti L."/>
            <person name="Westerberg I."/>
            <person name="Brannstrom I.O."/>
            <person name="Guillou S."/>
            <person name="Cros-Aarteil S."/>
            <person name="Calhoun S."/>
            <person name="Haridas S."/>
            <person name="Kuo A."/>
            <person name="Mondo S."/>
            <person name="Pangilinan J."/>
            <person name="Riley R."/>
            <person name="Labutti K."/>
            <person name="Andreopoulos B."/>
            <person name="Lipzen A."/>
            <person name="Chen C."/>
            <person name="Yanf M."/>
            <person name="Daum C."/>
            <person name="Ng V."/>
            <person name="Clum A."/>
            <person name="Ohm R."/>
            <person name="Martin F."/>
            <person name="Silar P."/>
            <person name="Natvig D."/>
            <person name="Lalanne C."/>
            <person name="Gautier V."/>
            <person name="Ament-Velasquez S.L."/>
            <person name="Kruys A."/>
            <person name="Hutchinson M.I."/>
            <person name="Powell A.J."/>
            <person name="Barry K."/>
            <person name="Miller A.N."/>
            <person name="Grigoriev I.V."/>
            <person name="Debuchy R."/>
            <person name="Gladieux P."/>
            <person name="Thoren M.H."/>
            <person name="Johannesson H."/>
        </authorList>
    </citation>
    <scope>NUCLEOTIDE SEQUENCE</scope>
    <source>
        <strain evidence="3">CBS 103.79</strain>
    </source>
</reference>
<dbReference type="InterPro" id="IPR051532">
    <property type="entry name" value="Ester_Hydrolysis_Enzymes"/>
</dbReference>
<proteinExistence type="predicted"/>
<gene>
    <name evidence="3" type="ORF">C8A05DRAFT_44738</name>
</gene>
<dbReference type="GO" id="GO:0004622">
    <property type="term" value="F:phosphatidylcholine lysophospholipase activity"/>
    <property type="evidence" value="ECO:0007669"/>
    <property type="project" value="TreeGrafter"/>
</dbReference>
<dbReference type="CDD" id="cd01833">
    <property type="entry name" value="XynB_like"/>
    <property type="match status" value="1"/>
</dbReference>
<name>A0AAN6RT79_9PEZI</name>
<dbReference type="EMBL" id="MU855564">
    <property type="protein sequence ID" value="KAK3901653.1"/>
    <property type="molecule type" value="Genomic_DNA"/>
</dbReference>
<accession>A0AAN6RT79</accession>
<dbReference type="Gene3D" id="3.40.50.1110">
    <property type="entry name" value="SGNH hydrolase"/>
    <property type="match status" value="1"/>
</dbReference>
<dbReference type="Pfam" id="PF13472">
    <property type="entry name" value="Lipase_GDSL_2"/>
    <property type="match status" value="1"/>
</dbReference>
<feature type="chain" id="PRO_5042866213" evidence="1">
    <location>
        <begin position="19"/>
        <end position="247"/>
    </location>
</feature>
<evidence type="ECO:0000313" key="4">
    <source>
        <dbReference type="Proteomes" id="UP001303889"/>
    </source>
</evidence>
<comment type="caution">
    <text evidence="3">The sequence shown here is derived from an EMBL/GenBank/DDBJ whole genome shotgun (WGS) entry which is preliminary data.</text>
</comment>
<dbReference type="PROSITE" id="PS51257">
    <property type="entry name" value="PROKAR_LIPOPROTEIN"/>
    <property type="match status" value="1"/>
</dbReference>
<evidence type="ECO:0000313" key="3">
    <source>
        <dbReference type="EMBL" id="KAK3901653.1"/>
    </source>
</evidence>
<dbReference type="PANTHER" id="PTHR30383">
    <property type="entry name" value="THIOESTERASE 1/PROTEASE 1/LYSOPHOSPHOLIPASE L1"/>
    <property type="match status" value="1"/>
</dbReference>
<feature type="domain" description="SGNH hydrolase-type esterase" evidence="2">
    <location>
        <begin position="25"/>
        <end position="208"/>
    </location>
</feature>
<evidence type="ECO:0000256" key="1">
    <source>
        <dbReference type="SAM" id="SignalP"/>
    </source>
</evidence>
<reference evidence="3" key="1">
    <citation type="journal article" date="2023" name="Mol. Phylogenet. Evol.">
        <title>Genome-scale phylogeny and comparative genomics of the fungal order Sordariales.</title>
        <authorList>
            <person name="Hensen N."/>
            <person name="Bonometti L."/>
            <person name="Westerberg I."/>
            <person name="Brannstrom I.O."/>
            <person name="Guillou S."/>
            <person name="Cros-Aarteil S."/>
            <person name="Calhoun S."/>
            <person name="Haridas S."/>
            <person name="Kuo A."/>
            <person name="Mondo S."/>
            <person name="Pangilinan J."/>
            <person name="Riley R."/>
            <person name="LaButti K."/>
            <person name="Andreopoulos B."/>
            <person name="Lipzen A."/>
            <person name="Chen C."/>
            <person name="Yan M."/>
            <person name="Daum C."/>
            <person name="Ng V."/>
            <person name="Clum A."/>
            <person name="Steindorff A."/>
            <person name="Ohm R.A."/>
            <person name="Martin F."/>
            <person name="Silar P."/>
            <person name="Natvig D.O."/>
            <person name="Lalanne C."/>
            <person name="Gautier V."/>
            <person name="Ament-Velasquez S.L."/>
            <person name="Kruys A."/>
            <person name="Hutchinson M.I."/>
            <person name="Powell A.J."/>
            <person name="Barry K."/>
            <person name="Miller A.N."/>
            <person name="Grigoriev I.V."/>
            <person name="Debuchy R."/>
            <person name="Gladieux P."/>
            <person name="Hiltunen Thoren M."/>
            <person name="Johannesson H."/>
        </authorList>
    </citation>
    <scope>NUCLEOTIDE SEQUENCE</scope>
    <source>
        <strain evidence="3">CBS 103.79</strain>
    </source>
</reference>
<dbReference type="InterPro" id="IPR013830">
    <property type="entry name" value="SGNH_hydro"/>
</dbReference>